<keyword evidence="8" id="KW-0675">Receptor</keyword>
<dbReference type="GeneTree" id="ENSGT00950000182788"/>
<evidence type="ECO:0000256" key="9">
    <source>
        <dbReference type="ARBA" id="ARBA00023180"/>
    </source>
</evidence>
<reference evidence="14" key="1">
    <citation type="submission" date="2024-01" db="EMBL/GenBank/DDBJ databases">
        <title>GRCr8: a new rat reference genome assembly contstructed from accurate long reads and long range scaffolding.</title>
        <authorList>
            <person name="Doris P.A."/>
            <person name="Kalbfleisch T."/>
            <person name="Li K."/>
            <person name="Howe K."/>
            <person name="Wood J."/>
        </authorList>
    </citation>
    <scope>NUCLEOTIDE SEQUENCE [LARGE SCALE GENOMIC DNA]</scope>
    <source>
        <strain evidence="14">Brown Norway</strain>
    </source>
</reference>
<feature type="transmembrane region" description="Helical" evidence="11">
    <location>
        <begin position="692"/>
        <end position="719"/>
    </location>
</feature>
<dbReference type="InterPro" id="IPR001828">
    <property type="entry name" value="ANF_lig-bd_rcpt"/>
</dbReference>
<dbReference type="CDD" id="cd06365">
    <property type="entry name" value="PBP1_pheromone_receptor"/>
    <property type="match status" value="1"/>
</dbReference>
<dbReference type="RefSeq" id="NP_001092942.1">
    <property type="nucleotide sequence ID" value="NM_001099472.1"/>
</dbReference>
<evidence type="ECO:0000256" key="8">
    <source>
        <dbReference type="ARBA" id="ARBA00023170"/>
    </source>
</evidence>
<dbReference type="CDD" id="cd15283">
    <property type="entry name" value="7tmC_V2R_pheromone"/>
    <property type="match status" value="1"/>
</dbReference>
<reference evidence="14" key="2">
    <citation type="submission" date="2025-08" db="UniProtKB">
        <authorList>
            <consortium name="Ensembl"/>
        </authorList>
    </citation>
    <scope>IDENTIFICATION</scope>
    <source>
        <strain evidence="14">Brown Norway</strain>
    </source>
</reference>
<evidence type="ECO:0000313" key="15">
    <source>
        <dbReference type="Proteomes" id="UP000002494"/>
    </source>
</evidence>
<evidence type="ECO:0000313" key="16">
    <source>
        <dbReference type="RGD" id="1559700"/>
    </source>
</evidence>
<dbReference type="Pfam" id="PF07562">
    <property type="entry name" value="NCD3G"/>
    <property type="match status" value="1"/>
</dbReference>
<dbReference type="Ensembl" id="ENSRNOT00000094280.2">
    <property type="protein sequence ID" value="ENSRNOP00000082376.2"/>
    <property type="gene ID" value="ENSRNOG00000089852.1"/>
</dbReference>
<dbReference type="PRINTS" id="PR00248">
    <property type="entry name" value="GPCRMGR"/>
</dbReference>
<feature type="transmembrane region" description="Helical" evidence="11">
    <location>
        <begin position="586"/>
        <end position="609"/>
    </location>
</feature>
<feature type="signal peptide" evidence="12">
    <location>
        <begin position="1"/>
        <end position="18"/>
    </location>
</feature>
<evidence type="ECO:0000256" key="4">
    <source>
        <dbReference type="ARBA" id="ARBA00022729"/>
    </source>
</evidence>
<dbReference type="GO" id="GO:0005886">
    <property type="term" value="C:plasma membrane"/>
    <property type="evidence" value="ECO:0000318"/>
    <property type="project" value="GO_Central"/>
</dbReference>
<keyword evidence="15" id="KW-1185">Reference proteome</keyword>
<keyword evidence="9" id="KW-0325">Glycoprotein</keyword>
<feature type="transmembrane region" description="Helical" evidence="11">
    <location>
        <begin position="812"/>
        <end position="835"/>
    </location>
</feature>
<dbReference type="OMA" id="FIGWTHQ"/>
<evidence type="ECO:0000256" key="5">
    <source>
        <dbReference type="ARBA" id="ARBA00022989"/>
    </source>
</evidence>
<evidence type="ECO:0000313" key="14">
    <source>
        <dbReference type="Ensembl" id="ENSRNOP00000082376.2"/>
    </source>
</evidence>
<dbReference type="Pfam" id="PF00003">
    <property type="entry name" value="7tm_3"/>
    <property type="match status" value="1"/>
</dbReference>
<dbReference type="GeneID" id="292547"/>
<comment type="subcellular location">
    <subcellularLocation>
        <location evidence="1">Cell membrane</location>
        <topology evidence="1">Multi-pass membrane protein</topology>
    </subcellularLocation>
</comment>
<dbReference type="PANTHER" id="PTHR24061">
    <property type="entry name" value="CALCIUM-SENSING RECEPTOR-RELATED"/>
    <property type="match status" value="1"/>
</dbReference>
<evidence type="ECO:0000256" key="2">
    <source>
        <dbReference type="ARBA" id="ARBA00022475"/>
    </source>
</evidence>
<accession>A0A8I5ZXT9</accession>
<feature type="domain" description="G-protein coupled receptors family 3 profile" evidence="13">
    <location>
        <begin position="586"/>
        <end position="850"/>
    </location>
</feature>
<keyword evidence="7 11" id="KW-0472">Membrane</keyword>
<dbReference type="AlphaFoldDB" id="A0A8I5ZXT9"/>
<protein>
    <submittedName>
        <fullName evidence="14">Vomeronasal 2 receptor, 28</fullName>
    </submittedName>
</protein>
<keyword evidence="6" id="KW-0297">G-protein coupled receptor</keyword>
<keyword evidence="3 11" id="KW-0812">Transmembrane</keyword>
<dbReference type="PRINTS" id="PR01535">
    <property type="entry name" value="VOMERONASL2R"/>
</dbReference>
<dbReference type="PROSITE" id="PS50259">
    <property type="entry name" value="G_PROTEIN_RECEP_F3_4"/>
    <property type="match status" value="1"/>
</dbReference>
<dbReference type="PANTHER" id="PTHR24061:SF436">
    <property type="entry name" value="EC2-V2R PHEROMONE RECEPTOR PROTEIN-RELATED"/>
    <property type="match status" value="1"/>
</dbReference>
<keyword evidence="2" id="KW-1003">Cell membrane</keyword>
<reference evidence="14" key="3">
    <citation type="submission" date="2025-09" db="UniProtKB">
        <authorList>
            <consortium name="Ensembl"/>
        </authorList>
    </citation>
    <scope>IDENTIFICATION</scope>
    <source>
        <strain evidence="14">Brown Norway</strain>
    </source>
</reference>
<evidence type="ECO:0000256" key="3">
    <source>
        <dbReference type="ARBA" id="ARBA00022692"/>
    </source>
</evidence>
<organism evidence="14 15">
    <name type="scientific">Rattus norvegicus</name>
    <name type="common">Rat</name>
    <dbReference type="NCBI Taxonomy" id="10116"/>
    <lineage>
        <taxon>Eukaryota</taxon>
        <taxon>Metazoa</taxon>
        <taxon>Chordata</taxon>
        <taxon>Craniata</taxon>
        <taxon>Vertebrata</taxon>
        <taxon>Euteleostomi</taxon>
        <taxon>Mammalia</taxon>
        <taxon>Eutheria</taxon>
        <taxon>Euarchontoglires</taxon>
        <taxon>Glires</taxon>
        <taxon>Rodentia</taxon>
        <taxon>Myomorpha</taxon>
        <taxon>Muroidea</taxon>
        <taxon>Muridae</taxon>
        <taxon>Murinae</taxon>
        <taxon>Rattus</taxon>
    </lineage>
</organism>
<feature type="transmembrane region" description="Helical" evidence="11">
    <location>
        <begin position="656"/>
        <end position="680"/>
    </location>
</feature>
<feature type="transmembrane region" description="Helical" evidence="11">
    <location>
        <begin position="745"/>
        <end position="768"/>
    </location>
</feature>
<feature type="transmembrane region" description="Helical" evidence="11">
    <location>
        <begin position="621"/>
        <end position="644"/>
    </location>
</feature>
<dbReference type="SUPFAM" id="SSF53822">
    <property type="entry name" value="Periplasmic binding protein-like I"/>
    <property type="match status" value="1"/>
</dbReference>
<evidence type="ECO:0000256" key="7">
    <source>
        <dbReference type="ARBA" id="ARBA00023136"/>
    </source>
</evidence>
<dbReference type="RGD" id="1559700">
    <property type="gene designation" value="Vom2r-ps41"/>
</dbReference>
<dbReference type="Gene3D" id="3.40.50.2300">
    <property type="match status" value="2"/>
</dbReference>
<dbReference type="InterPro" id="IPR028082">
    <property type="entry name" value="Peripla_BP_I"/>
</dbReference>
<evidence type="ECO:0000256" key="6">
    <source>
        <dbReference type="ARBA" id="ARBA00023040"/>
    </source>
</evidence>
<feature type="transmembrane region" description="Helical" evidence="11">
    <location>
        <begin position="780"/>
        <end position="800"/>
    </location>
</feature>
<gene>
    <name evidence="16" type="primary">Vom2r-ps41</name>
    <name evidence="14" type="synonym">Vom2r28</name>
</gene>
<dbReference type="AGR" id="RGD:1559700"/>
<evidence type="ECO:0000259" key="13">
    <source>
        <dbReference type="PROSITE" id="PS50259"/>
    </source>
</evidence>
<dbReference type="Pfam" id="PF01094">
    <property type="entry name" value="ANF_receptor"/>
    <property type="match status" value="1"/>
</dbReference>
<evidence type="ECO:0000256" key="1">
    <source>
        <dbReference type="ARBA" id="ARBA00004651"/>
    </source>
</evidence>
<sequence>MFILIVVFFFHNIPLLMANFIDPKCFWRINLNEVRDEDLSITCSFILEAVQMPVEKDYFNQTLNILKTMKNHKYAMALAFSIDEINRNPDLLPNMSLIIKYPLGHCDGQTELLTPYLYSKIYFRPIPNYFCNEENMCTFLLTGPHWRTSYHFWIHLNIFLSPSFLQLTYGPFHSIFSDSEQFPYLYQMAPKDTSVALAMVSFLLYFKWNWVGLFITDDDQGNQFLSELKKESKIKEICFAFVSMMSIHEVSFSQKTEMYYKQIVMSSANVIIIYGEIDSIIELSFRMWESPVIQKIWVTTKEKNFPTIKRNLTHDTFYGTLNFLHHHGEISGFKNFVQTWYHVRSTDLYLVMPEWKYFNYEASASNCKILENYSSNASLEWLLEQKFDMAFSDGSQNIYNAVYAMAHALHEMNLQQVDNQAIDNGKGASSHCLKLNSFLRKTHFTNPLGDRVIMKEREILQEDYNIFHIWNFSQHIGFKVKIGKFSPYFPHDGHFHLYVDMIELATGSRKMPSSVCTADCSSGYRRFWKEGMAACCFVCSPCPENAISNETNMDQCVNCPEYQYANTKRNKCIQKNVMFLSYEDPLGLVLAITVFVFSALTAVVLWVFVKHHDTPIVKANNRILSYILIISLMFCFLCSFLFIGHPNITTCILQQITFGIVFTVAVSTILAKTITVVLAFKVTNPGRRLRNFLVLGIPNYIIPICSLLQCILCAIWLAVSPPFVDIDEHTERGHIIIMCNKGSVTAFYCVLGYLACLALASFTVAFLAKNLPDTFNEAKFLTFSMLVFCSVWVTFLPVYHSTKGKIMVAVEIFSILASSAGMLGCIFAPKIYIILMRPERNSIQKIREKSYF</sequence>
<dbReference type="InterPro" id="IPR000068">
    <property type="entry name" value="GPCR_3_Ca_sens_rcpt-rel"/>
</dbReference>
<dbReference type="OrthoDB" id="5984008at2759"/>
<feature type="chain" id="PRO_5045743740" evidence="12">
    <location>
        <begin position="19"/>
        <end position="852"/>
    </location>
</feature>
<dbReference type="GO" id="GO:0004930">
    <property type="term" value="F:G protein-coupled receptor activity"/>
    <property type="evidence" value="ECO:0000318"/>
    <property type="project" value="GO_Central"/>
</dbReference>
<dbReference type="GlyGen" id="A0A8I5ZXT9">
    <property type="glycosylation" value="1 site"/>
</dbReference>
<dbReference type="Gene3D" id="2.10.50.30">
    <property type="entry name" value="GPCR, family 3, nine cysteines domain"/>
    <property type="match status" value="1"/>
</dbReference>
<dbReference type="Proteomes" id="UP000002494">
    <property type="component" value="Chromosome 1"/>
</dbReference>
<name>A0A8I5ZXT9_RAT</name>
<keyword evidence="5 11" id="KW-1133">Transmembrane helix</keyword>
<keyword evidence="4 12" id="KW-0732">Signal</keyword>
<dbReference type="InterPro" id="IPR038550">
    <property type="entry name" value="GPCR_3_9-Cys_sf"/>
</dbReference>
<dbReference type="InterPro" id="IPR000337">
    <property type="entry name" value="GPCR_3"/>
</dbReference>
<proteinExistence type="predicted"/>
<keyword evidence="10" id="KW-0807">Transducer</keyword>
<evidence type="ECO:0000256" key="11">
    <source>
        <dbReference type="SAM" id="Phobius"/>
    </source>
</evidence>
<evidence type="ECO:0000256" key="10">
    <source>
        <dbReference type="ARBA" id="ARBA00023224"/>
    </source>
</evidence>
<dbReference type="InterPro" id="IPR017978">
    <property type="entry name" value="GPCR_3_C"/>
</dbReference>
<dbReference type="InterPro" id="IPR004073">
    <property type="entry name" value="GPCR_3_vmron_rcpt_2"/>
</dbReference>
<dbReference type="InterPro" id="IPR011500">
    <property type="entry name" value="GPCR_3_9-Cys_dom"/>
</dbReference>
<evidence type="ECO:0000256" key="12">
    <source>
        <dbReference type="SAM" id="SignalP"/>
    </source>
</evidence>